<dbReference type="InterPro" id="IPR014710">
    <property type="entry name" value="RmlC-like_jellyroll"/>
</dbReference>
<dbReference type="InterPro" id="IPR000595">
    <property type="entry name" value="cNMP-bd_dom"/>
</dbReference>
<dbReference type="EMBL" id="CAIX01000124">
    <property type="protein sequence ID" value="CCI46351.1"/>
    <property type="molecule type" value="Genomic_DNA"/>
</dbReference>
<keyword evidence="3" id="KW-1185">Reference proteome</keyword>
<feature type="domain" description="Cyclic nucleotide-binding" evidence="1">
    <location>
        <begin position="502"/>
        <end position="607"/>
    </location>
</feature>
<proteinExistence type="predicted"/>
<dbReference type="InterPro" id="IPR018488">
    <property type="entry name" value="cNMP-bd_CS"/>
</dbReference>
<dbReference type="Gene3D" id="2.60.120.10">
    <property type="entry name" value="Jelly Rolls"/>
    <property type="match status" value="3"/>
</dbReference>
<name>A0A024GI09_9STRA</name>
<dbReference type="PROSITE" id="PS00889">
    <property type="entry name" value="CNMP_BINDING_2"/>
    <property type="match status" value="1"/>
</dbReference>
<dbReference type="SUPFAM" id="SSF51206">
    <property type="entry name" value="cAMP-binding domain-like"/>
    <property type="match status" value="3"/>
</dbReference>
<dbReference type="GO" id="GO:0034236">
    <property type="term" value="F:protein kinase A catalytic subunit binding"/>
    <property type="evidence" value="ECO:0007669"/>
    <property type="project" value="TreeGrafter"/>
</dbReference>
<dbReference type="GO" id="GO:0030552">
    <property type="term" value="F:cAMP binding"/>
    <property type="evidence" value="ECO:0007669"/>
    <property type="project" value="TreeGrafter"/>
</dbReference>
<dbReference type="PANTHER" id="PTHR11635:SF152">
    <property type="entry name" value="CAMP-DEPENDENT PROTEIN KINASE TYPE I REGULATORY SUBUNIT-RELATED"/>
    <property type="match status" value="1"/>
</dbReference>
<dbReference type="STRING" id="65357.A0A024GI09"/>
<feature type="domain" description="Cyclic nucleotide-binding" evidence="1">
    <location>
        <begin position="194"/>
        <end position="241"/>
    </location>
</feature>
<dbReference type="GO" id="GO:0005829">
    <property type="term" value="C:cytosol"/>
    <property type="evidence" value="ECO:0007669"/>
    <property type="project" value="TreeGrafter"/>
</dbReference>
<dbReference type="Pfam" id="PF00027">
    <property type="entry name" value="cNMP_binding"/>
    <property type="match status" value="2"/>
</dbReference>
<evidence type="ECO:0000259" key="1">
    <source>
        <dbReference type="PROSITE" id="PS50042"/>
    </source>
</evidence>
<comment type="caution">
    <text evidence="2">The sequence shown here is derived from an EMBL/GenBank/DDBJ whole genome shotgun (WGS) entry which is preliminary data.</text>
</comment>
<dbReference type="GO" id="GO:0004862">
    <property type="term" value="F:cAMP-dependent protein kinase inhibitor activity"/>
    <property type="evidence" value="ECO:0007669"/>
    <property type="project" value="TreeGrafter"/>
</dbReference>
<dbReference type="AlphaFoldDB" id="A0A024GI09"/>
<organism evidence="2 3">
    <name type="scientific">Albugo candida</name>
    <dbReference type="NCBI Taxonomy" id="65357"/>
    <lineage>
        <taxon>Eukaryota</taxon>
        <taxon>Sar</taxon>
        <taxon>Stramenopiles</taxon>
        <taxon>Oomycota</taxon>
        <taxon>Peronosporomycetes</taxon>
        <taxon>Albuginales</taxon>
        <taxon>Albuginaceae</taxon>
        <taxon>Albugo</taxon>
    </lineage>
</organism>
<dbReference type="SMART" id="SM00100">
    <property type="entry name" value="cNMP"/>
    <property type="match status" value="3"/>
</dbReference>
<dbReference type="GO" id="GO:0005952">
    <property type="term" value="C:cAMP-dependent protein kinase complex"/>
    <property type="evidence" value="ECO:0007669"/>
    <property type="project" value="InterPro"/>
</dbReference>
<accession>A0A024GI09</accession>
<dbReference type="InterPro" id="IPR018490">
    <property type="entry name" value="cNMP-bd_dom_sf"/>
</dbReference>
<dbReference type="InterPro" id="IPR050503">
    <property type="entry name" value="cAMP-dep_PK_reg_su-like"/>
</dbReference>
<evidence type="ECO:0000313" key="3">
    <source>
        <dbReference type="Proteomes" id="UP000053237"/>
    </source>
</evidence>
<evidence type="ECO:0000313" key="2">
    <source>
        <dbReference type="EMBL" id="CCI46351.1"/>
    </source>
</evidence>
<dbReference type="CDD" id="cd00038">
    <property type="entry name" value="CAP_ED"/>
    <property type="match status" value="3"/>
</dbReference>
<dbReference type="OrthoDB" id="166212at2759"/>
<reference evidence="2 3" key="1">
    <citation type="submission" date="2012-05" db="EMBL/GenBank/DDBJ databases">
        <title>Recombination and specialization in a pathogen metapopulation.</title>
        <authorList>
            <person name="Gardiner A."/>
            <person name="Kemen E."/>
            <person name="Schultz-Larsen T."/>
            <person name="MacLean D."/>
            <person name="Van Oosterhout C."/>
            <person name="Jones J.D.G."/>
        </authorList>
    </citation>
    <scope>NUCLEOTIDE SEQUENCE [LARGE SCALE GENOMIC DNA]</scope>
    <source>
        <strain evidence="2 3">Ac Nc2</strain>
    </source>
</reference>
<dbReference type="InParanoid" id="A0A024GI09"/>
<dbReference type="PROSITE" id="PS50042">
    <property type="entry name" value="CNMP_BINDING_3"/>
    <property type="match status" value="3"/>
</dbReference>
<sequence length="926" mass="104023">MVLPHVSPRRPRMSELKGAQSFRASTYHINILDKKLTLLERVPVLQQLLLHNPEHESELVTALEPIVFREGEHIFRQGNLEKAIYFVESGQVGLTQRQWNSQNSFNAVVARMSAMSAGKAEINVWTYEPFECFGEMSLFGVGPSEVNAVALGADGASCYVIREHEALALFDELLLLLWFRCQLRLENTLGSCGILKHLSSQQHQYLINHCSLRFFEEGEAICRQHDKDDKMYVLVQGSVKVCYDEIIPEEEDSSIEANLEEIDGLGLDTEATAPLFKVRSIVVAEKHDICCIGEMGLLNRSRTAHVIAISSADASVNSHRYHKRLPSDLHTKCDGLDKVICMVFTREMYHNCLRLGNTQVDSDAEDDIATFLAAEWNLARNARNLHLTNPKVSHHLVKFLKTFQAAYNERLNGDNIYSTLLREVNQKCQLSSYFDPITLRAICGISALPSLSMLRSEARRILTLAPSMRTIADVNFIARVLDTTILLKNFNIPRQMEQRKVAIELSKYIGFIHTQKNTIIFEQGKVENKAFLILCGSIHIVSEDAPIRRGLAENSTGAECADAKKPQVILATLPVGSVFGELALAASLPRSASAVAACDSDLLVIERPHIECLRKALPEVSLRHAMVDRARGLSKVSFMAQCDFMHCVRLAYDAQEKICDARHAFPHASNSLFIVQSGEVGVYLRRPIVEASSCRSVDDQSVNSRDAFKRSKQPGSVNSLETQHIHKEGLVRVATIAQHGFFLTGNLHAKLDDSEECDCYLEQNSAMSNHTSTVYMCQSEVVILELLEDRWKRIAVDNLRTLRTALIESHQWNMKAVRKQRFPIYHAIEKPWVSLSHITKITNASSQDGVSYLPSLCKKGCTCKLCREAHQWADNSLRASQLSRRLHKKSTTGNITDLMCCKTKSRQRPNKIKVCGPQTSFNKICP</sequence>
<feature type="domain" description="Cyclic nucleotide-binding" evidence="1">
    <location>
        <begin position="52"/>
        <end position="150"/>
    </location>
</feature>
<dbReference type="Proteomes" id="UP000053237">
    <property type="component" value="Unassembled WGS sequence"/>
</dbReference>
<protein>
    <recommendedName>
        <fullName evidence="1">Cyclic nucleotide-binding domain-containing protein</fullName>
    </recommendedName>
</protein>
<dbReference type="PANTHER" id="PTHR11635">
    <property type="entry name" value="CAMP-DEPENDENT PROTEIN KINASE REGULATORY CHAIN"/>
    <property type="match status" value="1"/>
</dbReference>
<gene>
    <name evidence="2" type="ORF">BN9_072800</name>
</gene>